<reference evidence="4 5" key="1">
    <citation type="submission" date="2020-03" db="EMBL/GenBank/DDBJ databases">
        <title>Is there a link between lipid content and antibiotic production in Streptomyces?</title>
        <authorList>
            <person name="David M."/>
            <person name="Lejeune C."/>
            <person name="Abreu S."/>
            <person name="Thibessard A."/>
            <person name="Leblond P."/>
            <person name="Chaminade P."/>
            <person name="Virolle M.-J."/>
        </authorList>
    </citation>
    <scope>NUCLEOTIDE SEQUENCE [LARGE SCALE GENOMIC DNA]</scope>
    <source>
        <strain evidence="4 5">DSM 41481</strain>
    </source>
</reference>
<keyword evidence="2" id="KW-0472">Membrane</keyword>
<sequence length="294" mass="32133">MGLEPARTHPGSRHPTEDHQAGRPCTSTRPIADHPLNAPPIGRTPEKSLSAPQITVVIATQLRPERLPYLQEMHASLTRQTVPWEAILVLDGADPALVPAPITADSRIRTLALPRPVGAACARNLGLNEVRTEFVNWADDDDVFPDWSLGVRLETFTDELGWVAGYSEDWLPDGSRRVWECPAPPGYHAAGDVVTYWPRPQDTIPVGPTTILARTRLVRAAGGMGGLVQGEDYMAAVGVTALAPGVLLPLPVYRYRKHDGQMTRGKQYEELELAARRHAHAFGHGLRNAITSRA</sequence>
<dbReference type="InterPro" id="IPR001173">
    <property type="entry name" value="Glyco_trans_2-like"/>
</dbReference>
<proteinExistence type="predicted"/>
<dbReference type="EMBL" id="CP050692">
    <property type="protein sequence ID" value="QIT42979.1"/>
    <property type="molecule type" value="Genomic_DNA"/>
</dbReference>
<feature type="region of interest" description="Disordered" evidence="1">
    <location>
        <begin position="1"/>
        <end position="49"/>
    </location>
</feature>
<keyword evidence="2" id="KW-1133">Transmembrane helix</keyword>
<feature type="transmembrane region" description="Helical" evidence="2">
    <location>
        <begin position="233"/>
        <end position="253"/>
    </location>
</feature>
<dbReference type="AlphaFoldDB" id="A0AAE7CJA1"/>
<gene>
    <name evidence="4" type="ORF">HCX60_05105</name>
</gene>
<evidence type="ECO:0000256" key="1">
    <source>
        <dbReference type="SAM" id="MobiDB-lite"/>
    </source>
</evidence>
<dbReference type="Proteomes" id="UP000502504">
    <property type="component" value="Chromosome"/>
</dbReference>
<evidence type="ECO:0000256" key="2">
    <source>
        <dbReference type="SAM" id="Phobius"/>
    </source>
</evidence>
<protein>
    <submittedName>
        <fullName evidence="4">Glycosyltransferase</fullName>
    </submittedName>
</protein>
<name>A0AAE7CJA1_STRAT</name>
<evidence type="ECO:0000313" key="5">
    <source>
        <dbReference type="Proteomes" id="UP000502504"/>
    </source>
</evidence>
<dbReference type="InterPro" id="IPR029044">
    <property type="entry name" value="Nucleotide-diphossugar_trans"/>
</dbReference>
<keyword evidence="2" id="KW-0812">Transmembrane</keyword>
<evidence type="ECO:0000313" key="4">
    <source>
        <dbReference type="EMBL" id="QIT42979.1"/>
    </source>
</evidence>
<accession>A0AAE7CJA1</accession>
<feature type="domain" description="Glycosyltransferase 2-like" evidence="3">
    <location>
        <begin position="56"/>
        <end position="158"/>
    </location>
</feature>
<organism evidence="4 5">
    <name type="scientific">Streptomyces antibioticus</name>
    <dbReference type="NCBI Taxonomy" id="1890"/>
    <lineage>
        <taxon>Bacteria</taxon>
        <taxon>Bacillati</taxon>
        <taxon>Actinomycetota</taxon>
        <taxon>Actinomycetes</taxon>
        <taxon>Kitasatosporales</taxon>
        <taxon>Streptomycetaceae</taxon>
        <taxon>Streptomyces</taxon>
    </lineage>
</organism>
<evidence type="ECO:0000259" key="3">
    <source>
        <dbReference type="Pfam" id="PF00535"/>
    </source>
</evidence>
<dbReference type="Gene3D" id="3.90.550.10">
    <property type="entry name" value="Spore Coat Polysaccharide Biosynthesis Protein SpsA, Chain A"/>
    <property type="match status" value="1"/>
</dbReference>
<dbReference type="Pfam" id="PF00535">
    <property type="entry name" value="Glycos_transf_2"/>
    <property type="match status" value="1"/>
</dbReference>
<dbReference type="SUPFAM" id="SSF53448">
    <property type="entry name" value="Nucleotide-diphospho-sugar transferases"/>
    <property type="match status" value="1"/>
</dbReference>